<evidence type="ECO:0000313" key="2">
    <source>
        <dbReference type="Proteomes" id="UP000091857"/>
    </source>
</evidence>
<gene>
    <name evidence="1" type="ORF">MANES_01G077200</name>
</gene>
<dbReference type="AlphaFoldDB" id="A0A251M0A7"/>
<dbReference type="OrthoDB" id="786875at2759"/>
<dbReference type="Pfam" id="PF05904">
    <property type="entry name" value="DUF863"/>
    <property type="match status" value="1"/>
</dbReference>
<dbReference type="Proteomes" id="UP000091857">
    <property type="component" value="Chromosome 1"/>
</dbReference>
<dbReference type="PANTHER" id="PTHR33167">
    <property type="entry name" value="TRANSCRIPTION FACTOR, PUTATIVE (DUF863)-RELATED"/>
    <property type="match status" value="1"/>
</dbReference>
<name>A0A251M0A7_MANES</name>
<sequence length="691" mass="77952">MMMQGDFDLNPVQMHTDPLKEVLKQTILDQDVVFKNQVHELHRLYRVQESLMKDFGWKECNRYNSWDPKAQSSPLPLIHPTRYQSSTKENGFSSTVKVDASTISQELLKDCQVTYPKLQHRPLDLQLSADEFINHVEEDLPKKGNFQNCLYGLRDFQLPLSCSNFSDAEELKLSLSIVGNDRPIEGTMRTCFMKKSYSYSQNVIDLEESFERIQDGYGKSPPPHGCAFLGTHSECMHESQGSPFIDPTISTIVKKDLSHVIAEISIQEHSECCQEETFSCEGFRECHDDFPSDNLSTKRQLFTSDFGGQLDLNKVNLDDSSCCSDDHMLAYPSTSSRGSSDGLTGSMQDGTCPRTFKKNEATDCLNEPSELLKKDNAVNLTFIDFNSKNKGTDIWAINNNIVGSFVGPESMLSPTIGISEELCCCSRDHKNDSVELKPKLASEVSCDKSEIGNANFSCTAQSQNTIDRHGNKSPASCKSCISDNDSSSAKTKHYLGSQVADVLTGKPDQRASDSGDLKIGCYKRKEESAEVDVLMQQAAELLIHLSSERSACDEDSSEKVGSKEMEDCKRERPECSFDSFELITLNLEETNMDDNSVSSKPFEVNDMEMKDFGLKLRRGRRMKDFQREILPSLASLSRHEILEDVNIMEGVLRSREYRKYRAKMATQGEKWSAPVRSRRSRLRYAGRRNFS</sequence>
<accession>A0A251M0A7</accession>
<dbReference type="InterPro" id="IPR008581">
    <property type="entry name" value="DUF863_pln"/>
</dbReference>
<reference evidence="1 2" key="1">
    <citation type="submission" date="2016-02" db="EMBL/GenBank/DDBJ databases">
        <title>WGS assembly of Manihot esculenta.</title>
        <authorList>
            <person name="Bredeson J.V."/>
            <person name="Prochnik S.E."/>
            <person name="Lyons J.B."/>
            <person name="Schmutz J."/>
            <person name="Grimwood J."/>
            <person name="Vrebalov J."/>
            <person name="Bart R.S."/>
            <person name="Amuge T."/>
            <person name="Ferguson M.E."/>
            <person name="Green R."/>
            <person name="Putnam N."/>
            <person name="Stites J."/>
            <person name="Rounsley S."/>
            <person name="Rokhsar D.S."/>
        </authorList>
    </citation>
    <scope>NUCLEOTIDE SEQUENCE [LARGE SCALE GENOMIC DNA]</scope>
    <source>
        <strain evidence="2">cv. AM560-2</strain>
        <tissue evidence="1">Leaf</tissue>
    </source>
</reference>
<dbReference type="Gramene" id="Manes.01G077200.13.v8.1">
    <property type="protein sequence ID" value="Manes.01G077200.13.v8.1.CDS"/>
    <property type="gene ID" value="Manes.01G077200.v8.1"/>
</dbReference>
<protein>
    <submittedName>
        <fullName evidence="1">Uncharacterized protein</fullName>
    </submittedName>
</protein>
<dbReference type="PANTHER" id="PTHR33167:SF29">
    <property type="entry name" value="T28K15.14 PROTEIN"/>
    <property type="match status" value="1"/>
</dbReference>
<dbReference type="EMBL" id="CM004387">
    <property type="protein sequence ID" value="OAY59988.1"/>
    <property type="molecule type" value="Genomic_DNA"/>
</dbReference>
<dbReference type="Gramene" id="Manes.01G077200.3.v8.1">
    <property type="protein sequence ID" value="Manes.01G077200.3.v8.1.CDS"/>
    <property type="gene ID" value="Manes.01G077200.v8.1"/>
</dbReference>
<dbReference type="Gramene" id="Manes.01G077200.11.v8.1">
    <property type="protein sequence ID" value="Manes.01G077200.11.v8.1.CDS"/>
    <property type="gene ID" value="Manes.01G077200.v8.1"/>
</dbReference>
<evidence type="ECO:0000313" key="1">
    <source>
        <dbReference type="EMBL" id="OAY59989.1"/>
    </source>
</evidence>
<keyword evidence="2" id="KW-1185">Reference proteome</keyword>
<organism evidence="1 2">
    <name type="scientific">Manihot esculenta</name>
    <name type="common">Cassava</name>
    <name type="synonym">Jatropha manihot</name>
    <dbReference type="NCBI Taxonomy" id="3983"/>
    <lineage>
        <taxon>Eukaryota</taxon>
        <taxon>Viridiplantae</taxon>
        <taxon>Streptophyta</taxon>
        <taxon>Embryophyta</taxon>
        <taxon>Tracheophyta</taxon>
        <taxon>Spermatophyta</taxon>
        <taxon>Magnoliopsida</taxon>
        <taxon>eudicotyledons</taxon>
        <taxon>Gunneridae</taxon>
        <taxon>Pentapetalae</taxon>
        <taxon>rosids</taxon>
        <taxon>fabids</taxon>
        <taxon>Malpighiales</taxon>
        <taxon>Euphorbiaceae</taxon>
        <taxon>Crotonoideae</taxon>
        <taxon>Manihoteae</taxon>
        <taxon>Manihot</taxon>
    </lineage>
</organism>
<dbReference type="EMBL" id="CM004387">
    <property type="protein sequence ID" value="OAY59989.1"/>
    <property type="molecule type" value="Genomic_DNA"/>
</dbReference>
<proteinExistence type="predicted"/>
<dbReference type="Gramene" id="Manes.01G077200.12.v8.1">
    <property type="protein sequence ID" value="Manes.01G077200.12.v8.1.CDS"/>
    <property type="gene ID" value="Manes.01G077200.v8.1"/>
</dbReference>